<dbReference type="Proteomes" id="UP000054279">
    <property type="component" value="Unassembled WGS sequence"/>
</dbReference>
<protein>
    <recommendedName>
        <fullName evidence="3">Tc1-like transposase DDE domain-containing protein</fullName>
    </recommendedName>
</protein>
<dbReference type="OrthoDB" id="2416294at2759"/>
<sequence length="130" mass="15188">HLLFTQPDFCAQKSQLEEYITSRSHICDFYPKFHCELNFIEQYWGAAKFLYQKTSRTSDIDEMERNVLQCLDKVPEIQILRYANRAARFLHAYSQGLTGTQAIWANRCYHGHRTLPPNMVKDAIAALQSD</sequence>
<gene>
    <name evidence="1" type="ORF">M422DRAFT_170684</name>
</gene>
<dbReference type="HOGENOM" id="CLU_005726_8_1_1"/>
<evidence type="ECO:0008006" key="3">
    <source>
        <dbReference type="Google" id="ProtNLM"/>
    </source>
</evidence>
<evidence type="ECO:0000313" key="2">
    <source>
        <dbReference type="Proteomes" id="UP000054279"/>
    </source>
</evidence>
<evidence type="ECO:0000313" key="1">
    <source>
        <dbReference type="EMBL" id="KIJ42812.1"/>
    </source>
</evidence>
<dbReference type="EMBL" id="KN837127">
    <property type="protein sequence ID" value="KIJ42812.1"/>
    <property type="molecule type" value="Genomic_DNA"/>
</dbReference>
<dbReference type="AlphaFoldDB" id="A0A0C9VLZ4"/>
<organism evidence="1 2">
    <name type="scientific">Sphaerobolus stellatus (strain SS14)</name>
    <dbReference type="NCBI Taxonomy" id="990650"/>
    <lineage>
        <taxon>Eukaryota</taxon>
        <taxon>Fungi</taxon>
        <taxon>Dikarya</taxon>
        <taxon>Basidiomycota</taxon>
        <taxon>Agaricomycotina</taxon>
        <taxon>Agaricomycetes</taxon>
        <taxon>Phallomycetidae</taxon>
        <taxon>Geastrales</taxon>
        <taxon>Sphaerobolaceae</taxon>
        <taxon>Sphaerobolus</taxon>
    </lineage>
</organism>
<dbReference type="PANTHER" id="PTHR35871:SF1">
    <property type="entry name" value="CXC1-LIKE CYSTEINE CLUSTER ASSOCIATED WITH KDZ TRANSPOSASES DOMAIN-CONTAINING PROTEIN"/>
    <property type="match status" value="1"/>
</dbReference>
<keyword evidence="2" id="KW-1185">Reference proteome</keyword>
<proteinExistence type="predicted"/>
<reference evidence="1 2" key="1">
    <citation type="submission" date="2014-06" db="EMBL/GenBank/DDBJ databases">
        <title>Evolutionary Origins and Diversification of the Mycorrhizal Mutualists.</title>
        <authorList>
            <consortium name="DOE Joint Genome Institute"/>
            <consortium name="Mycorrhizal Genomics Consortium"/>
            <person name="Kohler A."/>
            <person name="Kuo A."/>
            <person name="Nagy L.G."/>
            <person name="Floudas D."/>
            <person name="Copeland A."/>
            <person name="Barry K.W."/>
            <person name="Cichocki N."/>
            <person name="Veneault-Fourrey C."/>
            <person name="LaButti K."/>
            <person name="Lindquist E.A."/>
            <person name="Lipzen A."/>
            <person name="Lundell T."/>
            <person name="Morin E."/>
            <person name="Murat C."/>
            <person name="Riley R."/>
            <person name="Ohm R."/>
            <person name="Sun H."/>
            <person name="Tunlid A."/>
            <person name="Henrissat B."/>
            <person name="Grigoriev I.V."/>
            <person name="Hibbett D.S."/>
            <person name="Martin F."/>
        </authorList>
    </citation>
    <scope>NUCLEOTIDE SEQUENCE [LARGE SCALE GENOMIC DNA]</scope>
    <source>
        <strain evidence="1 2">SS14</strain>
    </source>
</reference>
<dbReference type="InterPro" id="IPR036397">
    <property type="entry name" value="RNaseH_sf"/>
</dbReference>
<feature type="non-terminal residue" evidence="1">
    <location>
        <position position="1"/>
    </location>
</feature>
<dbReference type="GO" id="GO:0003676">
    <property type="term" value="F:nucleic acid binding"/>
    <property type="evidence" value="ECO:0007669"/>
    <property type="project" value="InterPro"/>
</dbReference>
<dbReference type="PANTHER" id="PTHR35871">
    <property type="entry name" value="EXPRESSED PROTEIN"/>
    <property type="match status" value="1"/>
</dbReference>
<dbReference type="Gene3D" id="3.30.420.10">
    <property type="entry name" value="Ribonuclease H-like superfamily/Ribonuclease H"/>
    <property type="match status" value="1"/>
</dbReference>
<accession>A0A0C9VLZ4</accession>
<name>A0A0C9VLZ4_SPHS4</name>